<dbReference type="EMBL" id="LACC01000008">
    <property type="protein sequence ID" value="KJZ49411.1"/>
    <property type="molecule type" value="Genomic_DNA"/>
</dbReference>
<dbReference type="InterPro" id="IPR029045">
    <property type="entry name" value="ClpP/crotonase-like_dom_sf"/>
</dbReference>
<evidence type="ECO:0000313" key="2">
    <source>
        <dbReference type="EMBL" id="KJZ49411.1"/>
    </source>
</evidence>
<sequence>MTDYGRFNSILAELRDHVLVLTLNRPERLNAVGADMHEGLEAILADLRHDTSVRAVVLQGAGRAFCVGGDVKAFAETPAIEQTPCETMALVTRGAGNLIERFLDVPQPIIAAVQGYAMGLGATLALLCDVVLIADDAQIADTHVPMGLVAGDGGALAWPLGMPLGAAKYYLMTGERLSGSEAARLGLALRAMPATELHDQALQMAERMAALPPLALQGTKRALNQILRQRSQLVTDFGLQLEAATFLSADHKEASSAFAQKRQPVFHGR</sequence>
<dbReference type="InterPro" id="IPR014748">
    <property type="entry name" value="Enoyl-CoA_hydra_C"/>
</dbReference>
<proteinExistence type="inferred from homology"/>
<dbReference type="InterPro" id="IPR001753">
    <property type="entry name" value="Enoyl-CoA_hydra/iso"/>
</dbReference>
<dbReference type="PATRIC" id="fig|294.132.peg.5629"/>
<dbReference type="AlphaFoldDB" id="A0A0F4TYH7"/>
<protein>
    <submittedName>
        <fullName evidence="2">Enoyl-CoA hydratase</fullName>
    </submittedName>
</protein>
<dbReference type="Pfam" id="PF00378">
    <property type="entry name" value="ECH_1"/>
    <property type="match status" value="1"/>
</dbReference>
<comment type="caution">
    <text evidence="2">The sequence shown here is derived from an EMBL/GenBank/DDBJ whole genome shotgun (WGS) entry which is preliminary data.</text>
</comment>
<evidence type="ECO:0000313" key="3">
    <source>
        <dbReference type="Proteomes" id="UP000033588"/>
    </source>
</evidence>
<accession>A0A0F4TYH7</accession>
<gene>
    <name evidence="2" type="ORF">VC35_05285</name>
</gene>
<reference evidence="2 3" key="1">
    <citation type="submission" date="2015-03" db="EMBL/GenBank/DDBJ databases">
        <title>Comparative genomics of Pseudomonas insights into diversity of traits involved in vanlence and defense.</title>
        <authorList>
            <person name="Qin Y."/>
        </authorList>
    </citation>
    <scope>NUCLEOTIDE SEQUENCE [LARGE SCALE GENOMIC DNA]</scope>
    <source>
        <strain evidence="2 3">C8</strain>
    </source>
</reference>
<organism evidence="2 3">
    <name type="scientific">Pseudomonas fluorescens</name>
    <dbReference type="NCBI Taxonomy" id="294"/>
    <lineage>
        <taxon>Bacteria</taxon>
        <taxon>Pseudomonadati</taxon>
        <taxon>Pseudomonadota</taxon>
        <taxon>Gammaproteobacteria</taxon>
        <taxon>Pseudomonadales</taxon>
        <taxon>Pseudomonadaceae</taxon>
        <taxon>Pseudomonas</taxon>
    </lineage>
</organism>
<evidence type="ECO:0000256" key="1">
    <source>
        <dbReference type="ARBA" id="ARBA00005254"/>
    </source>
</evidence>
<dbReference type="Gene3D" id="1.10.12.10">
    <property type="entry name" value="Lyase 2-enoyl-coa Hydratase, Chain A, domain 2"/>
    <property type="match status" value="1"/>
</dbReference>
<dbReference type="Gene3D" id="3.90.226.10">
    <property type="entry name" value="2-enoyl-CoA Hydratase, Chain A, domain 1"/>
    <property type="match status" value="1"/>
</dbReference>
<comment type="similarity">
    <text evidence="1">Belongs to the enoyl-CoA hydratase/isomerase family.</text>
</comment>
<dbReference type="OrthoDB" id="9797151at2"/>
<name>A0A0F4TYH7_PSEFL</name>
<dbReference type="GO" id="GO:0003824">
    <property type="term" value="F:catalytic activity"/>
    <property type="evidence" value="ECO:0007669"/>
    <property type="project" value="UniProtKB-ARBA"/>
</dbReference>
<dbReference type="Proteomes" id="UP000033588">
    <property type="component" value="Unassembled WGS sequence"/>
</dbReference>
<dbReference type="PANTHER" id="PTHR43459">
    <property type="entry name" value="ENOYL-COA HYDRATASE"/>
    <property type="match status" value="1"/>
</dbReference>
<dbReference type="CDD" id="cd06558">
    <property type="entry name" value="crotonase-like"/>
    <property type="match status" value="1"/>
</dbReference>
<dbReference type="PANTHER" id="PTHR43459:SF3">
    <property type="entry name" value="ENOYL-COA HYDRATASE ECHA15 (ENOYL HYDRASE) (UNSATURATED ACYL-COA HYDRATASE) (CROTONASE)-RELATED"/>
    <property type="match status" value="1"/>
</dbReference>
<dbReference type="SUPFAM" id="SSF52096">
    <property type="entry name" value="ClpP/crotonase"/>
    <property type="match status" value="1"/>
</dbReference>